<dbReference type="Proteomes" id="UP000028984">
    <property type="component" value="Unassembled WGS sequence"/>
</dbReference>
<evidence type="ECO:0000313" key="2">
    <source>
        <dbReference type="Proteomes" id="UP000028984"/>
    </source>
</evidence>
<dbReference type="STRING" id="1437610.BREU_2156"/>
<protein>
    <submittedName>
        <fullName evidence="1">Type II DNA modification methyltransferase family protein</fullName>
    </submittedName>
</protein>
<accession>A0A087CF46</accession>
<dbReference type="AlphaFoldDB" id="A0A087CF46"/>
<name>A0A087CF46_9BIFI</name>
<sequence length="264" mass="30599">MYDEITIDRITGEHSALIMPRTEKDAQSQAARTRAHAEVFTPSWLCCRMNDDIDEQWFGRPNAFTIMDGHTWAATPTPVEFGELNWRDYVDCLRLEITCGEAPFICSRYDTVTGQPLPVDSRIGFLDRKLRVVSENTTDYIMWRKYAYRALESTYGFEYQGDNLLVARINVLETFAEHMQARWGKEPDLSEIRHTANIIAWNLWQMDGFTDTSPSDASVKEIEPMDLFDTLDEPVVEKAKPCMIYDWRKRRPQTYTSLKGNKGV</sequence>
<organism evidence="1 2">
    <name type="scientific">Bifidobacterium reuteri DSM 23975</name>
    <dbReference type="NCBI Taxonomy" id="1437610"/>
    <lineage>
        <taxon>Bacteria</taxon>
        <taxon>Bacillati</taxon>
        <taxon>Actinomycetota</taxon>
        <taxon>Actinomycetes</taxon>
        <taxon>Bifidobacteriales</taxon>
        <taxon>Bifidobacteriaceae</taxon>
        <taxon>Bifidobacterium</taxon>
    </lineage>
</organism>
<reference evidence="1 2" key="1">
    <citation type="submission" date="2014-03" db="EMBL/GenBank/DDBJ databases">
        <title>Genomics of Bifidobacteria.</title>
        <authorList>
            <person name="Ventura M."/>
            <person name="Milani C."/>
            <person name="Lugli G.A."/>
        </authorList>
    </citation>
    <scope>NUCLEOTIDE SEQUENCE [LARGE SCALE GENOMIC DNA]</scope>
    <source>
        <strain evidence="1 2">DSM 23975</strain>
    </source>
</reference>
<comment type="caution">
    <text evidence="1">The sequence shown here is derived from an EMBL/GenBank/DDBJ whole genome shotgun (WGS) entry which is preliminary data.</text>
</comment>
<keyword evidence="2" id="KW-1185">Reference proteome</keyword>
<dbReference type="eggNOG" id="COG1002">
    <property type="taxonomic scope" value="Bacteria"/>
</dbReference>
<keyword evidence="1" id="KW-0808">Transferase</keyword>
<evidence type="ECO:0000313" key="1">
    <source>
        <dbReference type="EMBL" id="KFI81896.1"/>
    </source>
</evidence>
<dbReference type="GO" id="GO:0008168">
    <property type="term" value="F:methyltransferase activity"/>
    <property type="evidence" value="ECO:0007669"/>
    <property type="project" value="UniProtKB-KW"/>
</dbReference>
<dbReference type="EMBL" id="JGZK01000026">
    <property type="protein sequence ID" value="KFI81896.1"/>
    <property type="molecule type" value="Genomic_DNA"/>
</dbReference>
<dbReference type="GO" id="GO:0032259">
    <property type="term" value="P:methylation"/>
    <property type="evidence" value="ECO:0007669"/>
    <property type="project" value="UniProtKB-KW"/>
</dbReference>
<proteinExistence type="predicted"/>
<keyword evidence="1" id="KW-0489">Methyltransferase</keyword>
<gene>
    <name evidence="1" type="ORF">BREU_2156</name>
</gene>